<dbReference type="AlphaFoldDB" id="A0A4U5WAT3"/>
<sequence length="89" mass="9128">MKQREKTTSEQFRAWTLMKGATAPEAAGVVHTDFPEGLHQGGGRGVGGELVGAGCVIGLVDVRVTEGGLAGPGPGGWGRRESRIDLVSG</sequence>
<accession>A0A4U5WAT3</accession>
<feature type="domain" description="YchF C-terminal" evidence="2">
    <location>
        <begin position="9"/>
        <end position="38"/>
    </location>
</feature>
<name>A0A4U5WAT3_STRLS</name>
<feature type="compositionally biased region" description="Basic and acidic residues" evidence="1">
    <location>
        <begin position="78"/>
        <end position="89"/>
    </location>
</feature>
<feature type="region of interest" description="Disordered" evidence="1">
    <location>
        <begin position="68"/>
        <end position="89"/>
    </location>
</feature>
<proteinExistence type="predicted"/>
<gene>
    <name evidence="3" type="ORF">E4U91_00665</name>
</gene>
<dbReference type="InterPro" id="IPR012676">
    <property type="entry name" value="TGS-like"/>
</dbReference>
<dbReference type="Pfam" id="PF06071">
    <property type="entry name" value="YchF-GTPase_C"/>
    <property type="match status" value="1"/>
</dbReference>
<dbReference type="InterPro" id="IPR012675">
    <property type="entry name" value="Beta-grasp_dom_sf"/>
</dbReference>
<organism evidence="3 4">
    <name type="scientific">Streptomyces lasalocidi</name>
    <name type="common">Streptomyces lasaliensis</name>
    <dbReference type="NCBI Taxonomy" id="324833"/>
    <lineage>
        <taxon>Bacteria</taxon>
        <taxon>Bacillati</taxon>
        <taxon>Actinomycetota</taxon>
        <taxon>Actinomycetes</taxon>
        <taxon>Kitasatosporales</taxon>
        <taxon>Streptomycetaceae</taxon>
        <taxon>Streptomyces</taxon>
    </lineage>
</organism>
<reference evidence="3 4" key="1">
    <citation type="submission" date="2019-04" db="EMBL/GenBank/DDBJ databases">
        <title>Streptomyces lasaliensis sp. nov., an Actinomycete isolated from soil which produces the polyether antibiotic lasalocid.</title>
        <authorList>
            <person name="Erwin G."/>
            <person name="Haber C."/>
        </authorList>
    </citation>
    <scope>NUCLEOTIDE SEQUENCE [LARGE SCALE GENOMIC DNA]</scope>
    <source>
        <strain evidence="3 4">X-537</strain>
    </source>
</reference>
<dbReference type="EMBL" id="SZNQ01000001">
    <property type="protein sequence ID" value="TKS98794.1"/>
    <property type="molecule type" value="Genomic_DNA"/>
</dbReference>
<dbReference type="InterPro" id="IPR013029">
    <property type="entry name" value="YchF_C"/>
</dbReference>
<dbReference type="SUPFAM" id="SSF81271">
    <property type="entry name" value="TGS-like"/>
    <property type="match status" value="1"/>
</dbReference>
<evidence type="ECO:0000313" key="3">
    <source>
        <dbReference type="EMBL" id="TKS98794.1"/>
    </source>
</evidence>
<keyword evidence="4" id="KW-1185">Reference proteome</keyword>
<dbReference type="Gene3D" id="3.10.20.30">
    <property type="match status" value="1"/>
</dbReference>
<comment type="caution">
    <text evidence="3">The sequence shown here is derived from an EMBL/GenBank/DDBJ whole genome shotgun (WGS) entry which is preliminary data.</text>
</comment>
<evidence type="ECO:0000259" key="2">
    <source>
        <dbReference type="Pfam" id="PF06071"/>
    </source>
</evidence>
<evidence type="ECO:0000256" key="1">
    <source>
        <dbReference type="SAM" id="MobiDB-lite"/>
    </source>
</evidence>
<evidence type="ECO:0000313" key="4">
    <source>
        <dbReference type="Proteomes" id="UP000305929"/>
    </source>
</evidence>
<feature type="compositionally biased region" description="Gly residues" evidence="1">
    <location>
        <begin position="68"/>
        <end position="77"/>
    </location>
</feature>
<protein>
    <submittedName>
        <fullName evidence="3">DUF933 domain-containing protein</fullName>
    </submittedName>
</protein>
<dbReference type="Proteomes" id="UP000305929">
    <property type="component" value="Unassembled WGS sequence"/>
</dbReference>